<keyword evidence="5 9" id="KW-1133">Transmembrane helix</keyword>
<feature type="non-terminal residue" evidence="11">
    <location>
        <position position="1"/>
    </location>
</feature>
<keyword evidence="6 9" id="KW-0472">Membrane</keyword>
<feature type="transmembrane region" description="Helical" evidence="9">
    <location>
        <begin position="291"/>
        <end position="310"/>
    </location>
</feature>
<evidence type="ECO:0000256" key="5">
    <source>
        <dbReference type="ARBA" id="ARBA00022989"/>
    </source>
</evidence>
<evidence type="ECO:0000256" key="1">
    <source>
        <dbReference type="ARBA" id="ARBA00004141"/>
    </source>
</evidence>
<evidence type="ECO:0000313" key="11">
    <source>
        <dbReference type="EMBL" id="RMZ52512.1"/>
    </source>
</evidence>
<dbReference type="InterPro" id="IPR020846">
    <property type="entry name" value="MFS_dom"/>
</dbReference>
<keyword evidence="2" id="KW-0813">Transport</keyword>
<dbReference type="GO" id="GO:0015293">
    <property type="term" value="F:symporter activity"/>
    <property type="evidence" value="ECO:0007669"/>
    <property type="project" value="UniProtKB-KW"/>
</dbReference>
<feature type="transmembrane region" description="Helical" evidence="9">
    <location>
        <begin position="213"/>
        <end position="233"/>
    </location>
</feature>
<dbReference type="GO" id="GO:0016020">
    <property type="term" value="C:membrane"/>
    <property type="evidence" value="ECO:0007669"/>
    <property type="project" value="UniProtKB-SubCell"/>
</dbReference>
<comment type="similarity">
    <text evidence="7">Belongs to the major facilitator superfamily. Sodium/anion cotransporter (TC 2.A.1.14) family.</text>
</comment>
<feature type="region of interest" description="Disordered" evidence="8">
    <location>
        <begin position="1"/>
        <end position="29"/>
    </location>
</feature>
<comment type="caution">
    <text evidence="11">The sequence shown here is derived from an EMBL/GenBank/DDBJ whole genome shotgun (WGS) entry which is preliminary data.</text>
</comment>
<feature type="transmembrane region" description="Helical" evidence="9">
    <location>
        <begin position="384"/>
        <end position="406"/>
    </location>
</feature>
<evidence type="ECO:0000256" key="8">
    <source>
        <dbReference type="SAM" id="MobiDB-lite"/>
    </source>
</evidence>
<sequence length="494" mass="51026">GSLEGEVAPRGPDRGSHGSLHSYDEEGEDRPGGGLLGGLAAAADGLPARTKLIAATSASFMICNMDKVNISIAILPMAREFGWSPTVSGGLWWAGLVQSSFFYGYLISQLPGGWLAARLGGRRVLPIAVALFSAATAGVPFLAGTLLGLCAARAAVGLGEAVAPSCATEMIARAVPVAGRSRATAAVFSGLHVGALVGLLAAPPLIAAGGWRAVFYVFGGAGLVWCLGWEALLARLQRQDPAMVALLDGSRGPRPVRRTGAGARISPPASAPAPAPATPWRAFLSNRPLQALAFAHFCNNWFHYVMLAWLPTYFTDRLALDLDGAARFALLPPLAAIAARWSSGADFLVERGVAVATVRKSAQGLAFLGPALCLLWGSQATDDAGIVASMTLALGLASFSLGGLYSNHADLSPRYAPILLGMTNVAGAVPGIVGIAGTGFLYDMTGSWDVALFAPSIFLFLAGTLVYVRWGSSDEQDFSAALDAGPARPPSKDD</sequence>
<dbReference type="FunFam" id="1.20.1250.20:FF:000003">
    <property type="entry name" value="Solute carrier family 17 member 3"/>
    <property type="match status" value="1"/>
</dbReference>
<name>A0A3M7KT02_AUXPR</name>
<feature type="transmembrane region" description="Helical" evidence="9">
    <location>
        <begin position="418"/>
        <end position="442"/>
    </location>
</feature>
<evidence type="ECO:0000256" key="3">
    <source>
        <dbReference type="ARBA" id="ARBA00022692"/>
    </source>
</evidence>
<evidence type="ECO:0000256" key="6">
    <source>
        <dbReference type="ARBA" id="ARBA00023136"/>
    </source>
</evidence>
<reference evidence="12" key="1">
    <citation type="journal article" date="2018" name="Algal Res.">
        <title>Characterization of plant carbon substrate utilization by Auxenochlorella protothecoides.</title>
        <authorList>
            <person name="Vogler B.W."/>
            <person name="Starkenburg S.R."/>
            <person name="Sudasinghe N."/>
            <person name="Schambach J.Y."/>
            <person name="Rollin J.A."/>
            <person name="Pattathil S."/>
            <person name="Barry A.N."/>
        </authorList>
    </citation>
    <scope>NUCLEOTIDE SEQUENCE [LARGE SCALE GENOMIC DNA]</scope>
    <source>
        <strain evidence="12">UTEX 25</strain>
    </source>
</reference>
<evidence type="ECO:0000256" key="7">
    <source>
        <dbReference type="ARBA" id="ARBA00024362"/>
    </source>
</evidence>
<dbReference type="Gene3D" id="1.20.1250.20">
    <property type="entry name" value="MFS general substrate transporter like domains"/>
    <property type="match status" value="2"/>
</dbReference>
<organism evidence="11 12">
    <name type="scientific">Auxenochlorella protothecoides</name>
    <name type="common">Green microalga</name>
    <name type="synonym">Chlorella protothecoides</name>
    <dbReference type="NCBI Taxonomy" id="3075"/>
    <lineage>
        <taxon>Eukaryota</taxon>
        <taxon>Viridiplantae</taxon>
        <taxon>Chlorophyta</taxon>
        <taxon>core chlorophytes</taxon>
        <taxon>Trebouxiophyceae</taxon>
        <taxon>Chlorellales</taxon>
        <taxon>Chlorellaceae</taxon>
        <taxon>Auxenochlorella</taxon>
    </lineage>
</organism>
<keyword evidence="3 9" id="KW-0812">Transmembrane</keyword>
<dbReference type="InterPro" id="IPR011701">
    <property type="entry name" value="MFS"/>
</dbReference>
<dbReference type="PROSITE" id="PS50850">
    <property type="entry name" value="MFS"/>
    <property type="match status" value="1"/>
</dbReference>
<dbReference type="FunFam" id="1.20.1250.20:FF:000272">
    <property type="entry name" value="Probable anion transporter 6, chloroplastic"/>
    <property type="match status" value="1"/>
</dbReference>
<dbReference type="AlphaFoldDB" id="A0A3M7KT02"/>
<dbReference type="SUPFAM" id="SSF103473">
    <property type="entry name" value="MFS general substrate transporter"/>
    <property type="match status" value="1"/>
</dbReference>
<feature type="domain" description="Major facilitator superfamily (MFS) profile" evidence="10">
    <location>
        <begin position="52"/>
        <end position="474"/>
    </location>
</feature>
<dbReference type="Pfam" id="PF07690">
    <property type="entry name" value="MFS_1"/>
    <property type="match status" value="1"/>
</dbReference>
<comment type="subcellular location">
    <subcellularLocation>
        <location evidence="1">Membrane</location>
        <topology evidence="1">Multi-pass membrane protein</topology>
    </subcellularLocation>
</comment>
<gene>
    <name evidence="11" type="ORF">APUTEX25_003655</name>
</gene>
<evidence type="ECO:0000256" key="9">
    <source>
        <dbReference type="SAM" id="Phobius"/>
    </source>
</evidence>
<feature type="transmembrane region" description="Helical" evidence="9">
    <location>
        <begin position="127"/>
        <end position="149"/>
    </location>
</feature>
<dbReference type="InterPro" id="IPR050382">
    <property type="entry name" value="MFS_Na/Anion_cotransporter"/>
</dbReference>
<evidence type="ECO:0000259" key="10">
    <source>
        <dbReference type="PROSITE" id="PS50850"/>
    </source>
</evidence>
<dbReference type="EMBL" id="QOKY01000204">
    <property type="protein sequence ID" value="RMZ52512.1"/>
    <property type="molecule type" value="Genomic_DNA"/>
</dbReference>
<evidence type="ECO:0000256" key="4">
    <source>
        <dbReference type="ARBA" id="ARBA00022847"/>
    </source>
</evidence>
<dbReference type="PANTHER" id="PTHR11662:SF243">
    <property type="entry name" value="ANION TRANSPORTER 6, CHLOROPLASTIC-RELATED"/>
    <property type="match status" value="1"/>
</dbReference>
<keyword evidence="4" id="KW-0769">Symport</keyword>
<dbReference type="InterPro" id="IPR036259">
    <property type="entry name" value="MFS_trans_sf"/>
</dbReference>
<evidence type="ECO:0000256" key="2">
    <source>
        <dbReference type="ARBA" id="ARBA00022448"/>
    </source>
</evidence>
<feature type="transmembrane region" description="Helical" evidence="9">
    <location>
        <begin position="183"/>
        <end position="207"/>
    </location>
</feature>
<accession>A0A3M7KT02</accession>
<evidence type="ECO:0000313" key="12">
    <source>
        <dbReference type="Proteomes" id="UP000279271"/>
    </source>
</evidence>
<dbReference type="Proteomes" id="UP000279271">
    <property type="component" value="Unassembled WGS sequence"/>
</dbReference>
<dbReference type="PANTHER" id="PTHR11662">
    <property type="entry name" value="SOLUTE CARRIER FAMILY 17"/>
    <property type="match status" value="1"/>
</dbReference>
<protein>
    <recommendedName>
        <fullName evidence="10">Major facilitator superfamily (MFS) profile domain-containing protein</fullName>
    </recommendedName>
</protein>
<feature type="transmembrane region" description="Helical" evidence="9">
    <location>
        <begin position="448"/>
        <end position="468"/>
    </location>
</feature>
<proteinExistence type="inferred from homology"/>